<dbReference type="InParanoid" id="M4C1K3"/>
<name>M4C1K3_HYAAE</name>
<evidence type="ECO:0000313" key="2">
    <source>
        <dbReference type="EnsemblProtists" id="HpaP812953"/>
    </source>
</evidence>
<feature type="region of interest" description="Disordered" evidence="1">
    <location>
        <begin position="37"/>
        <end position="61"/>
    </location>
</feature>
<dbReference type="EMBL" id="JH598098">
    <property type="status" value="NOT_ANNOTATED_CDS"/>
    <property type="molecule type" value="Genomic_DNA"/>
</dbReference>
<feature type="compositionally biased region" description="Polar residues" evidence="1">
    <location>
        <begin position="78"/>
        <end position="107"/>
    </location>
</feature>
<sequence>MHSHFADLLRPRVANARTSYQKNSARTYESLHNLHLRATTAKRRRPPKSPATGPLTLGGKFPIGGRPSCRCVRYGRQRSVQTERGATTQTPRGEGYGNSSCHPPPSTYYSTSAFELLARSPRLTPESHEANLPRT</sequence>
<evidence type="ECO:0000313" key="3">
    <source>
        <dbReference type="Proteomes" id="UP000011713"/>
    </source>
</evidence>
<dbReference type="EnsemblProtists" id="HpaT812953">
    <property type="protein sequence ID" value="HpaP812953"/>
    <property type="gene ID" value="HpaG812953"/>
</dbReference>
<feature type="region of interest" description="Disordered" evidence="1">
    <location>
        <begin position="75"/>
        <end position="107"/>
    </location>
</feature>
<organism evidence="2 3">
    <name type="scientific">Hyaloperonospora arabidopsidis (strain Emoy2)</name>
    <name type="common">Downy mildew agent</name>
    <name type="synonym">Peronospora arabidopsidis</name>
    <dbReference type="NCBI Taxonomy" id="559515"/>
    <lineage>
        <taxon>Eukaryota</taxon>
        <taxon>Sar</taxon>
        <taxon>Stramenopiles</taxon>
        <taxon>Oomycota</taxon>
        <taxon>Peronosporomycetes</taxon>
        <taxon>Peronosporales</taxon>
        <taxon>Peronosporaceae</taxon>
        <taxon>Hyaloperonospora</taxon>
    </lineage>
</organism>
<dbReference type="AlphaFoldDB" id="M4C1K3"/>
<keyword evidence="3" id="KW-1185">Reference proteome</keyword>
<reference evidence="3" key="1">
    <citation type="journal article" date="2010" name="Science">
        <title>Signatures of adaptation to obligate biotrophy in the Hyaloperonospora arabidopsidis genome.</title>
        <authorList>
            <person name="Baxter L."/>
            <person name="Tripathy S."/>
            <person name="Ishaque N."/>
            <person name="Boot N."/>
            <person name="Cabral A."/>
            <person name="Kemen E."/>
            <person name="Thines M."/>
            <person name="Ah-Fong A."/>
            <person name="Anderson R."/>
            <person name="Badejoko W."/>
            <person name="Bittner-Eddy P."/>
            <person name="Boore J.L."/>
            <person name="Chibucos M.C."/>
            <person name="Coates M."/>
            <person name="Dehal P."/>
            <person name="Delehaunty K."/>
            <person name="Dong S."/>
            <person name="Downton P."/>
            <person name="Dumas B."/>
            <person name="Fabro G."/>
            <person name="Fronick C."/>
            <person name="Fuerstenberg S.I."/>
            <person name="Fulton L."/>
            <person name="Gaulin E."/>
            <person name="Govers F."/>
            <person name="Hughes L."/>
            <person name="Humphray S."/>
            <person name="Jiang R.H."/>
            <person name="Judelson H."/>
            <person name="Kamoun S."/>
            <person name="Kyung K."/>
            <person name="Meijer H."/>
            <person name="Minx P."/>
            <person name="Morris P."/>
            <person name="Nelson J."/>
            <person name="Phuntumart V."/>
            <person name="Qutob D."/>
            <person name="Rehmany A."/>
            <person name="Rougon-Cardoso A."/>
            <person name="Ryden P."/>
            <person name="Torto-Alalibo T."/>
            <person name="Studholme D."/>
            <person name="Wang Y."/>
            <person name="Win J."/>
            <person name="Wood J."/>
            <person name="Clifton S.W."/>
            <person name="Rogers J."/>
            <person name="Van den Ackerveken G."/>
            <person name="Jones J.D."/>
            <person name="McDowell J.M."/>
            <person name="Beynon J."/>
            <person name="Tyler B.M."/>
        </authorList>
    </citation>
    <scope>NUCLEOTIDE SEQUENCE [LARGE SCALE GENOMIC DNA]</scope>
    <source>
        <strain evidence="3">Emoy2</strain>
    </source>
</reference>
<accession>M4C1K3</accession>
<dbReference type="VEuPathDB" id="FungiDB:HpaG812953"/>
<dbReference type="Proteomes" id="UP000011713">
    <property type="component" value="Unassembled WGS sequence"/>
</dbReference>
<protein>
    <submittedName>
        <fullName evidence="2">Uncharacterized protein</fullName>
    </submittedName>
</protein>
<dbReference type="HOGENOM" id="CLU_156212_0_0_1"/>
<evidence type="ECO:0000256" key="1">
    <source>
        <dbReference type="SAM" id="MobiDB-lite"/>
    </source>
</evidence>
<proteinExistence type="predicted"/>
<reference evidence="2" key="2">
    <citation type="submission" date="2015-06" db="UniProtKB">
        <authorList>
            <consortium name="EnsemblProtists"/>
        </authorList>
    </citation>
    <scope>IDENTIFICATION</scope>
    <source>
        <strain evidence="2">Emoy2</strain>
    </source>
</reference>